<organism evidence="1 2">
    <name type="scientific">Melastoma candidum</name>
    <dbReference type="NCBI Taxonomy" id="119954"/>
    <lineage>
        <taxon>Eukaryota</taxon>
        <taxon>Viridiplantae</taxon>
        <taxon>Streptophyta</taxon>
        <taxon>Embryophyta</taxon>
        <taxon>Tracheophyta</taxon>
        <taxon>Spermatophyta</taxon>
        <taxon>Magnoliopsida</taxon>
        <taxon>eudicotyledons</taxon>
        <taxon>Gunneridae</taxon>
        <taxon>Pentapetalae</taxon>
        <taxon>rosids</taxon>
        <taxon>malvids</taxon>
        <taxon>Myrtales</taxon>
        <taxon>Melastomataceae</taxon>
        <taxon>Melastomatoideae</taxon>
        <taxon>Melastomateae</taxon>
        <taxon>Melastoma</taxon>
    </lineage>
</organism>
<name>A0ACB9RKP7_9MYRT</name>
<evidence type="ECO:0000313" key="2">
    <source>
        <dbReference type="Proteomes" id="UP001057402"/>
    </source>
</evidence>
<sequence length="172" mass="18897">MEFCSEFSYLVDGERCFRAESSEKSPGPGEKFFGNFPFPYMNVFLHLGHAFSHSKLEFAAAYHRLRGANVLLPFAFHCTCIPIKAAVDTLAWEINQFGNPPSLSKGSGGVGKPRTRTKGTKCVEAAMKDKFRGKKSEAAAKSEGDKYFSGRLCVALAYLTLKLSSLRIPTIG</sequence>
<reference evidence="2" key="1">
    <citation type="journal article" date="2023" name="Front. Plant Sci.">
        <title>Chromosomal-level genome assembly of Melastoma candidum provides insights into trichome evolution.</title>
        <authorList>
            <person name="Zhong Y."/>
            <person name="Wu W."/>
            <person name="Sun C."/>
            <person name="Zou P."/>
            <person name="Liu Y."/>
            <person name="Dai S."/>
            <person name="Zhou R."/>
        </authorList>
    </citation>
    <scope>NUCLEOTIDE SEQUENCE [LARGE SCALE GENOMIC DNA]</scope>
</reference>
<dbReference type="EMBL" id="CM042882">
    <property type="protein sequence ID" value="KAI4379454.1"/>
    <property type="molecule type" value="Genomic_DNA"/>
</dbReference>
<accession>A0ACB9RKP7</accession>
<protein>
    <submittedName>
        <fullName evidence="1">Uncharacterized protein</fullName>
    </submittedName>
</protein>
<dbReference type="Proteomes" id="UP001057402">
    <property type="component" value="Chromosome 3"/>
</dbReference>
<gene>
    <name evidence="1" type="ORF">MLD38_005749</name>
</gene>
<evidence type="ECO:0000313" key="1">
    <source>
        <dbReference type="EMBL" id="KAI4379454.1"/>
    </source>
</evidence>
<proteinExistence type="predicted"/>
<comment type="caution">
    <text evidence="1">The sequence shown here is derived from an EMBL/GenBank/DDBJ whole genome shotgun (WGS) entry which is preliminary data.</text>
</comment>
<keyword evidence="2" id="KW-1185">Reference proteome</keyword>